<feature type="transmembrane region" description="Helical" evidence="1">
    <location>
        <begin position="48"/>
        <end position="66"/>
    </location>
</feature>
<reference evidence="3" key="1">
    <citation type="submission" date="2024-05" db="EMBL/GenBank/DDBJ databases">
        <title>30 novel species of actinomycetes from the DSMZ collection.</title>
        <authorList>
            <person name="Nouioui I."/>
        </authorList>
    </citation>
    <scope>NUCLEOTIDE SEQUENCE</scope>
    <source>
        <strain evidence="3">DSM 41527</strain>
    </source>
</reference>
<evidence type="ECO:0000313" key="3">
    <source>
        <dbReference type="EMBL" id="MDT0459571.1"/>
    </source>
</evidence>
<gene>
    <name evidence="3" type="ORF">RM550_28305</name>
</gene>
<keyword evidence="4" id="KW-1185">Reference proteome</keyword>
<sequence>MDISATFHLTTREYHRAIRNSPTIRGMLIICALMVVVGLISLPSDRPAMTPFCVGLGLPVFLEVVVRLAPRRSAALFAEPWTVRVTEETFTLRTAVSKAEIGWDAYREAWERSGFWFVRQISGASSFIPKRALDDAQQAELAEFFARRLPPHKIRWYSPRSWR</sequence>
<evidence type="ECO:0000256" key="1">
    <source>
        <dbReference type="SAM" id="Phobius"/>
    </source>
</evidence>
<proteinExistence type="predicted"/>
<keyword evidence="1" id="KW-0812">Transmembrane</keyword>
<dbReference type="EMBL" id="JAVRFE010000047">
    <property type="protein sequence ID" value="MDT0459571.1"/>
    <property type="molecule type" value="Genomic_DNA"/>
</dbReference>
<evidence type="ECO:0000313" key="4">
    <source>
        <dbReference type="Proteomes" id="UP001180551"/>
    </source>
</evidence>
<organism evidence="3 4">
    <name type="scientific">Streptomyces mooreae</name>
    <dbReference type="NCBI Taxonomy" id="3075523"/>
    <lineage>
        <taxon>Bacteria</taxon>
        <taxon>Bacillati</taxon>
        <taxon>Actinomycetota</taxon>
        <taxon>Actinomycetes</taxon>
        <taxon>Kitasatosporales</taxon>
        <taxon>Streptomycetaceae</taxon>
        <taxon>Streptomyces</taxon>
    </lineage>
</organism>
<keyword evidence="1" id="KW-1133">Transmembrane helix</keyword>
<dbReference type="RefSeq" id="WP_311626588.1">
    <property type="nucleotide sequence ID" value="NZ_JAVRFE010000047.1"/>
</dbReference>
<evidence type="ECO:0000259" key="2">
    <source>
        <dbReference type="Pfam" id="PF14317"/>
    </source>
</evidence>
<protein>
    <submittedName>
        <fullName evidence="3">YcxB family protein</fullName>
    </submittedName>
</protein>
<name>A0ABU2TF80_9ACTN</name>
<comment type="caution">
    <text evidence="3">The sequence shown here is derived from an EMBL/GenBank/DDBJ whole genome shotgun (WGS) entry which is preliminary data.</text>
</comment>
<feature type="domain" description="YcxB-like C-terminal" evidence="2">
    <location>
        <begin position="86"/>
        <end position="144"/>
    </location>
</feature>
<keyword evidence="1" id="KW-0472">Membrane</keyword>
<accession>A0ABU2TF80</accession>
<dbReference type="InterPro" id="IPR025588">
    <property type="entry name" value="YcxB-like_C"/>
</dbReference>
<dbReference type="Pfam" id="PF14317">
    <property type="entry name" value="YcxB"/>
    <property type="match status" value="1"/>
</dbReference>
<feature type="transmembrane region" description="Helical" evidence="1">
    <location>
        <begin position="24"/>
        <end position="42"/>
    </location>
</feature>
<dbReference type="Proteomes" id="UP001180551">
    <property type="component" value="Unassembled WGS sequence"/>
</dbReference>